<dbReference type="Proteomes" id="UP000828390">
    <property type="component" value="Unassembled WGS sequence"/>
</dbReference>
<name>A0A9D3YEG2_DREPO</name>
<keyword evidence="2" id="KW-1185">Reference proteome</keyword>
<evidence type="ECO:0000313" key="1">
    <source>
        <dbReference type="EMBL" id="KAH3696902.1"/>
    </source>
</evidence>
<accession>A0A9D3YEG2</accession>
<organism evidence="1 2">
    <name type="scientific">Dreissena polymorpha</name>
    <name type="common">Zebra mussel</name>
    <name type="synonym">Mytilus polymorpha</name>
    <dbReference type="NCBI Taxonomy" id="45954"/>
    <lineage>
        <taxon>Eukaryota</taxon>
        <taxon>Metazoa</taxon>
        <taxon>Spiralia</taxon>
        <taxon>Lophotrochozoa</taxon>
        <taxon>Mollusca</taxon>
        <taxon>Bivalvia</taxon>
        <taxon>Autobranchia</taxon>
        <taxon>Heteroconchia</taxon>
        <taxon>Euheterodonta</taxon>
        <taxon>Imparidentia</taxon>
        <taxon>Neoheterodontei</taxon>
        <taxon>Myida</taxon>
        <taxon>Dreissenoidea</taxon>
        <taxon>Dreissenidae</taxon>
        <taxon>Dreissena</taxon>
    </lineage>
</organism>
<comment type="caution">
    <text evidence="1">The sequence shown here is derived from an EMBL/GenBank/DDBJ whole genome shotgun (WGS) entry which is preliminary data.</text>
</comment>
<evidence type="ECO:0000313" key="2">
    <source>
        <dbReference type="Proteomes" id="UP000828390"/>
    </source>
</evidence>
<proteinExistence type="predicted"/>
<reference evidence="1" key="2">
    <citation type="submission" date="2020-11" db="EMBL/GenBank/DDBJ databases">
        <authorList>
            <person name="McCartney M.A."/>
            <person name="Auch B."/>
            <person name="Kono T."/>
            <person name="Mallez S."/>
            <person name="Becker A."/>
            <person name="Gohl D.M."/>
            <person name="Silverstein K.A.T."/>
            <person name="Koren S."/>
            <person name="Bechman K.B."/>
            <person name="Herman A."/>
            <person name="Abrahante J.E."/>
            <person name="Garbe J."/>
        </authorList>
    </citation>
    <scope>NUCLEOTIDE SEQUENCE</scope>
    <source>
        <strain evidence="1">Duluth1</strain>
        <tissue evidence="1">Whole animal</tissue>
    </source>
</reference>
<protein>
    <submittedName>
        <fullName evidence="1">Uncharacterized protein</fullName>
    </submittedName>
</protein>
<reference evidence="1" key="1">
    <citation type="journal article" date="2019" name="bioRxiv">
        <title>The Genome of the Zebra Mussel, Dreissena polymorpha: A Resource for Invasive Species Research.</title>
        <authorList>
            <person name="McCartney M.A."/>
            <person name="Auch B."/>
            <person name="Kono T."/>
            <person name="Mallez S."/>
            <person name="Zhang Y."/>
            <person name="Obille A."/>
            <person name="Becker A."/>
            <person name="Abrahante J.E."/>
            <person name="Garbe J."/>
            <person name="Badalamenti J.P."/>
            <person name="Herman A."/>
            <person name="Mangelson H."/>
            <person name="Liachko I."/>
            <person name="Sullivan S."/>
            <person name="Sone E.D."/>
            <person name="Koren S."/>
            <person name="Silverstein K.A.T."/>
            <person name="Beckman K.B."/>
            <person name="Gohl D.M."/>
        </authorList>
    </citation>
    <scope>NUCLEOTIDE SEQUENCE</scope>
    <source>
        <strain evidence="1">Duluth1</strain>
        <tissue evidence="1">Whole animal</tissue>
    </source>
</reference>
<gene>
    <name evidence="1" type="ORF">DPMN_084385</name>
</gene>
<sequence>MHEYIQIKNHGQYDIYSEHGYHNGADDRPGVSWGAATSNLMQAEHTSCLLKRDSHDQPRGEVDAALAHVDVCFTHFQSSQRT</sequence>
<dbReference type="AlphaFoldDB" id="A0A9D3YEG2"/>
<dbReference type="EMBL" id="JAIWYP010000016">
    <property type="protein sequence ID" value="KAH3696902.1"/>
    <property type="molecule type" value="Genomic_DNA"/>
</dbReference>